<dbReference type="PANTHER" id="PTHR43649:SF11">
    <property type="entry name" value="ABC TRANSPORTER SUBSTRATE-BINDING PROTEIN YESO-RELATED"/>
    <property type="match status" value="1"/>
</dbReference>
<dbReference type="InterPro" id="IPR006059">
    <property type="entry name" value="SBP"/>
</dbReference>
<dbReference type="EMBL" id="JBHSKF010000012">
    <property type="protein sequence ID" value="MFC5289702.1"/>
    <property type="molecule type" value="Genomic_DNA"/>
</dbReference>
<accession>A0ABW0ES38</accession>
<comment type="caution">
    <text evidence="2">The sequence shown here is derived from an EMBL/GenBank/DDBJ whole genome shotgun (WGS) entry which is preliminary data.</text>
</comment>
<keyword evidence="1" id="KW-0732">Signal</keyword>
<evidence type="ECO:0000313" key="2">
    <source>
        <dbReference type="EMBL" id="MFC5289702.1"/>
    </source>
</evidence>
<feature type="chain" id="PRO_5046124613" evidence="1">
    <location>
        <begin position="22"/>
        <end position="427"/>
    </location>
</feature>
<feature type="signal peptide" evidence="1">
    <location>
        <begin position="1"/>
        <end position="21"/>
    </location>
</feature>
<dbReference type="PROSITE" id="PS51257">
    <property type="entry name" value="PROKAR_LIPOPROTEIN"/>
    <property type="match status" value="1"/>
</dbReference>
<gene>
    <name evidence="2" type="ORF">ACFPM7_21835</name>
</gene>
<name>A0ABW0ES38_9PSEU</name>
<dbReference type="SUPFAM" id="SSF53850">
    <property type="entry name" value="Periplasmic binding protein-like II"/>
    <property type="match status" value="1"/>
</dbReference>
<dbReference type="Gene3D" id="3.40.190.10">
    <property type="entry name" value="Periplasmic binding protein-like II"/>
    <property type="match status" value="2"/>
</dbReference>
<evidence type="ECO:0000313" key="3">
    <source>
        <dbReference type="Proteomes" id="UP001596157"/>
    </source>
</evidence>
<dbReference type="Pfam" id="PF13416">
    <property type="entry name" value="SBP_bac_8"/>
    <property type="match status" value="1"/>
</dbReference>
<dbReference type="CDD" id="cd13585">
    <property type="entry name" value="PBP2_TMBP_like"/>
    <property type="match status" value="1"/>
</dbReference>
<sequence length="427" mass="46391">MRHPRLALLAAALVAITAAGCGSDSGEAGDGGPVTLRFLWWGSDARHKMTQQMIDAFEAEHPNIKVEGEFTGWGDYWDKLATSVAGGNAPDVIQQESRYVREYADRKALLDLSQHSSVLKMDKLDPAVAQTGTIDGKTYAVPTGVNAYTVVANPALFQKAGVEVPDDTTWTWDEYLQTAAKVSKSGQKDLYGLQNFGFNDAGLEIYARQRGESLFNAEGAIGVSDKTLTEWFTMVLKSRDLGSEPQPSLTVEIQAGGIDQSLMATGRGATGVWWTNEVPTLSNAAGVELELLRFPGESEAKPGMYLKPAMFLSASARTEHPEAAATFIDWMINSPKAAEIQLSDRGLPINLDNRKGVFDKLKPADQISGKFLEEITPNLQPPPVLPPMGAGEVQSVMQQLNEQLLFNRITVADAVKEYRSQTEAALK</sequence>
<dbReference type="RefSeq" id="WP_378249555.1">
    <property type="nucleotide sequence ID" value="NZ_JBHSKF010000012.1"/>
</dbReference>
<reference evidence="3" key="1">
    <citation type="journal article" date="2019" name="Int. J. Syst. Evol. Microbiol.">
        <title>The Global Catalogue of Microorganisms (GCM) 10K type strain sequencing project: providing services to taxonomists for standard genome sequencing and annotation.</title>
        <authorList>
            <consortium name="The Broad Institute Genomics Platform"/>
            <consortium name="The Broad Institute Genome Sequencing Center for Infectious Disease"/>
            <person name="Wu L."/>
            <person name="Ma J."/>
        </authorList>
    </citation>
    <scope>NUCLEOTIDE SEQUENCE [LARGE SCALE GENOMIC DNA]</scope>
    <source>
        <strain evidence="3">CCUG 59778</strain>
    </source>
</reference>
<keyword evidence="3" id="KW-1185">Reference proteome</keyword>
<dbReference type="InterPro" id="IPR050490">
    <property type="entry name" value="Bact_solute-bd_prot1"/>
</dbReference>
<organism evidence="2 3">
    <name type="scientific">Actinokineospora guangxiensis</name>
    <dbReference type="NCBI Taxonomy" id="1490288"/>
    <lineage>
        <taxon>Bacteria</taxon>
        <taxon>Bacillati</taxon>
        <taxon>Actinomycetota</taxon>
        <taxon>Actinomycetes</taxon>
        <taxon>Pseudonocardiales</taxon>
        <taxon>Pseudonocardiaceae</taxon>
        <taxon>Actinokineospora</taxon>
    </lineage>
</organism>
<dbReference type="PANTHER" id="PTHR43649">
    <property type="entry name" value="ARABINOSE-BINDING PROTEIN-RELATED"/>
    <property type="match status" value="1"/>
</dbReference>
<protein>
    <submittedName>
        <fullName evidence="2">ABC transporter substrate-binding protein</fullName>
    </submittedName>
</protein>
<evidence type="ECO:0000256" key="1">
    <source>
        <dbReference type="SAM" id="SignalP"/>
    </source>
</evidence>
<proteinExistence type="predicted"/>
<dbReference type="Proteomes" id="UP001596157">
    <property type="component" value="Unassembled WGS sequence"/>
</dbReference>